<dbReference type="PANTHER" id="PTHR12935">
    <property type="entry name" value="GAMMA-GLUTAMYLCYCLOTRANSFERASE"/>
    <property type="match status" value="1"/>
</dbReference>
<dbReference type="GO" id="GO:0003839">
    <property type="term" value="F:gamma-glutamylcyclotransferase activity"/>
    <property type="evidence" value="ECO:0007669"/>
    <property type="project" value="UniProtKB-EC"/>
</dbReference>
<dbReference type="EMBL" id="JAGPXD010000006">
    <property type="protein sequence ID" value="KAH7349908.1"/>
    <property type="molecule type" value="Genomic_DNA"/>
</dbReference>
<feature type="domain" description="Gamma-glutamylcyclotransferase AIG2-like" evidence="5">
    <location>
        <begin position="9"/>
        <end position="120"/>
    </location>
</feature>
<dbReference type="Gene3D" id="3.10.490.10">
    <property type="entry name" value="Gamma-glutamyl cyclotransferase-like"/>
    <property type="match status" value="1"/>
</dbReference>
<evidence type="ECO:0000256" key="1">
    <source>
        <dbReference type="ARBA" id="ARBA00012346"/>
    </source>
</evidence>
<dbReference type="PANTHER" id="PTHR12935:SF0">
    <property type="entry name" value="GAMMA-GLUTAMYLCYCLOTRANSFERASE"/>
    <property type="match status" value="1"/>
</dbReference>
<evidence type="ECO:0000313" key="6">
    <source>
        <dbReference type="EMBL" id="KAH7349908.1"/>
    </source>
</evidence>
<reference evidence="6" key="1">
    <citation type="journal article" date="2021" name="Nat. Commun.">
        <title>Genetic determinants of endophytism in the Arabidopsis root mycobiome.</title>
        <authorList>
            <person name="Mesny F."/>
            <person name="Miyauchi S."/>
            <person name="Thiergart T."/>
            <person name="Pickel B."/>
            <person name="Atanasova L."/>
            <person name="Karlsson M."/>
            <person name="Huettel B."/>
            <person name="Barry K.W."/>
            <person name="Haridas S."/>
            <person name="Chen C."/>
            <person name="Bauer D."/>
            <person name="Andreopoulos W."/>
            <person name="Pangilinan J."/>
            <person name="LaButti K."/>
            <person name="Riley R."/>
            <person name="Lipzen A."/>
            <person name="Clum A."/>
            <person name="Drula E."/>
            <person name="Henrissat B."/>
            <person name="Kohler A."/>
            <person name="Grigoriev I.V."/>
            <person name="Martin F.M."/>
            <person name="Hacquard S."/>
        </authorList>
    </citation>
    <scope>NUCLEOTIDE SEQUENCE</scope>
    <source>
        <strain evidence="6">MPI-CAGE-AT-0016</strain>
    </source>
</reference>
<feature type="active site" description="Proton acceptor" evidence="3">
    <location>
        <position position="83"/>
    </location>
</feature>
<organism evidence="6 7">
    <name type="scientific">Plectosphaerella cucumerina</name>
    <dbReference type="NCBI Taxonomy" id="40658"/>
    <lineage>
        <taxon>Eukaryota</taxon>
        <taxon>Fungi</taxon>
        <taxon>Dikarya</taxon>
        <taxon>Ascomycota</taxon>
        <taxon>Pezizomycotina</taxon>
        <taxon>Sordariomycetes</taxon>
        <taxon>Hypocreomycetidae</taxon>
        <taxon>Glomerellales</taxon>
        <taxon>Plectosphaerellaceae</taxon>
        <taxon>Plectosphaerella</taxon>
    </lineage>
</organism>
<protein>
    <recommendedName>
        <fullName evidence="1">gamma-glutamylcyclotransferase</fullName>
        <ecNumber evidence="1">4.3.2.9</ecNumber>
    </recommendedName>
</protein>
<evidence type="ECO:0000256" key="3">
    <source>
        <dbReference type="PIRSR" id="PIRSR617939-1"/>
    </source>
</evidence>
<evidence type="ECO:0000256" key="4">
    <source>
        <dbReference type="PIRSR" id="PIRSR617939-2"/>
    </source>
</evidence>
<keyword evidence="7" id="KW-1185">Reference proteome</keyword>
<sequence length="184" mass="20830">MADPPPTYYFAYGSNISTTQMLDRCPSSTPLGLAHLSGWTFQINQRGYANILHPSTPPSPPIGIYGMLYLLDPTDEQTLDFHEFVPINYQKHYLRVTIIYSTAEGLSTGMRVDALVYVSDLTTPGFAGNEYIHRMNRGIVEAGGWCMPPWYVFRVLRPYIPEESELGDRDLWEGEDDAWNPCIS</sequence>
<dbReference type="CDD" id="cd06661">
    <property type="entry name" value="GGCT_like"/>
    <property type="match status" value="1"/>
</dbReference>
<dbReference type="InterPro" id="IPR009288">
    <property type="entry name" value="AIG2-like_dom"/>
</dbReference>
<proteinExistence type="predicted"/>
<accession>A0A8K0WYY5</accession>
<dbReference type="Pfam" id="PF06094">
    <property type="entry name" value="GGACT"/>
    <property type="match status" value="1"/>
</dbReference>
<evidence type="ECO:0000256" key="2">
    <source>
        <dbReference type="ARBA" id="ARBA00023239"/>
    </source>
</evidence>
<feature type="binding site" evidence="4">
    <location>
        <begin position="9"/>
        <end position="14"/>
    </location>
    <ligand>
        <name>substrate</name>
    </ligand>
</feature>
<dbReference type="AlphaFoldDB" id="A0A8K0WYY5"/>
<dbReference type="InterPro" id="IPR013024">
    <property type="entry name" value="GGCT-like"/>
</dbReference>
<dbReference type="EC" id="4.3.2.9" evidence="1"/>
<dbReference type="SUPFAM" id="SSF110857">
    <property type="entry name" value="Gamma-glutamyl cyclotransferase-like"/>
    <property type="match status" value="1"/>
</dbReference>
<evidence type="ECO:0000313" key="7">
    <source>
        <dbReference type="Proteomes" id="UP000813385"/>
    </source>
</evidence>
<keyword evidence="2" id="KW-0456">Lyase</keyword>
<name>A0A8K0WYY5_9PEZI</name>
<gene>
    <name evidence="6" type="ORF">B0T11DRAFT_332940</name>
</gene>
<dbReference type="InterPro" id="IPR017939">
    <property type="entry name" value="G-Glutamylcylcotransferase"/>
</dbReference>
<evidence type="ECO:0000259" key="5">
    <source>
        <dbReference type="Pfam" id="PF06094"/>
    </source>
</evidence>
<dbReference type="OrthoDB" id="2924818at2759"/>
<dbReference type="InterPro" id="IPR036568">
    <property type="entry name" value="GGCT-like_sf"/>
</dbReference>
<comment type="caution">
    <text evidence="6">The sequence shown here is derived from an EMBL/GenBank/DDBJ whole genome shotgun (WGS) entry which is preliminary data.</text>
</comment>
<dbReference type="Proteomes" id="UP000813385">
    <property type="component" value="Unassembled WGS sequence"/>
</dbReference>